<evidence type="ECO:0000256" key="6">
    <source>
        <dbReference type="ARBA" id="ARBA00023324"/>
    </source>
</evidence>
<keyword evidence="3 8" id="KW-0479">Metal-binding</keyword>
<dbReference type="EMBL" id="JACVXA010000014">
    <property type="protein sequence ID" value="MBE3637985.1"/>
    <property type="molecule type" value="Genomic_DNA"/>
</dbReference>
<evidence type="ECO:0000259" key="10">
    <source>
        <dbReference type="PROSITE" id="PS50873"/>
    </source>
</evidence>
<dbReference type="EC" id="1.11.1.21" evidence="8 9"/>
<dbReference type="GO" id="GO:0004096">
    <property type="term" value="F:catalase activity"/>
    <property type="evidence" value="ECO:0007669"/>
    <property type="project" value="UniProtKB-UniRule"/>
</dbReference>
<evidence type="ECO:0000313" key="11">
    <source>
        <dbReference type="EMBL" id="MBE3637985.1"/>
    </source>
</evidence>
<keyword evidence="4 8" id="KW-0560">Oxidoreductase</keyword>
<feature type="cross-link" description="Tryptophyl-tyrosyl-methioninium (Tyr-Met) (with Trp-98)" evidence="8">
    <location>
        <begin position="226"/>
        <end position="252"/>
    </location>
</feature>
<dbReference type="Proteomes" id="UP000609121">
    <property type="component" value="Unassembled WGS sequence"/>
</dbReference>
<evidence type="ECO:0000256" key="5">
    <source>
        <dbReference type="ARBA" id="ARBA00023004"/>
    </source>
</evidence>
<comment type="cofactor">
    <cofactor evidence="8">
        <name>heme b</name>
        <dbReference type="ChEBI" id="CHEBI:60344"/>
    </cofactor>
    <text evidence="8">Binds 1 heme b (iron(II)-protoporphyrin IX) group per dimer.</text>
</comment>
<reference evidence="11" key="1">
    <citation type="submission" date="2020-09" db="EMBL/GenBank/DDBJ databases">
        <title>A novel bacterium of genus Mangrovicoccus, isolated from South China Sea.</title>
        <authorList>
            <person name="Huang H."/>
            <person name="Mo K."/>
            <person name="Hu Y."/>
        </authorList>
    </citation>
    <scope>NUCLEOTIDE SEQUENCE</scope>
    <source>
        <strain evidence="11">HB182678</strain>
    </source>
</reference>
<dbReference type="InterPro" id="IPR002016">
    <property type="entry name" value="Haem_peroxidase"/>
</dbReference>
<dbReference type="PROSITE" id="PS00436">
    <property type="entry name" value="PEROXIDASE_2"/>
    <property type="match status" value="1"/>
</dbReference>
<dbReference type="GO" id="GO:0070301">
    <property type="term" value="P:cellular response to hydrogen peroxide"/>
    <property type="evidence" value="ECO:0007669"/>
    <property type="project" value="TreeGrafter"/>
</dbReference>
<feature type="site" description="Transition state stabilizer" evidence="8">
    <location>
        <position position="95"/>
    </location>
</feature>
<dbReference type="Gene3D" id="1.10.420.10">
    <property type="entry name" value="Peroxidase, domain 2"/>
    <property type="match status" value="2"/>
</dbReference>
<name>A0A8J6Z7N6_9RHOB</name>
<dbReference type="PRINTS" id="PR00460">
    <property type="entry name" value="BPEROXIDASE"/>
</dbReference>
<feature type="binding site" description="axial binding residue" evidence="8">
    <location>
        <position position="267"/>
    </location>
    <ligand>
        <name>heme b</name>
        <dbReference type="ChEBI" id="CHEBI:60344"/>
    </ligand>
    <ligandPart>
        <name>Fe</name>
        <dbReference type="ChEBI" id="CHEBI:18248"/>
    </ligandPart>
</feature>
<comment type="PTM">
    <text evidence="8">Formation of the three residue Trp-Tyr-Met cross-link is important for the catalase, but not the peroxidase activity of the enzyme.</text>
</comment>
<keyword evidence="5 8" id="KW-0408">Iron</keyword>
<dbReference type="Pfam" id="PF00141">
    <property type="entry name" value="peroxidase"/>
    <property type="match status" value="2"/>
</dbReference>
<evidence type="ECO:0000256" key="1">
    <source>
        <dbReference type="ARBA" id="ARBA00022559"/>
    </source>
</evidence>
<evidence type="ECO:0000313" key="12">
    <source>
        <dbReference type="Proteomes" id="UP000609121"/>
    </source>
</evidence>
<keyword evidence="12" id="KW-1185">Reference proteome</keyword>
<dbReference type="Gene3D" id="1.10.520.10">
    <property type="match status" value="2"/>
</dbReference>
<feature type="active site" description="Proton acceptor" evidence="8">
    <location>
        <position position="99"/>
    </location>
</feature>
<evidence type="ECO:0000256" key="2">
    <source>
        <dbReference type="ARBA" id="ARBA00022617"/>
    </source>
</evidence>
<comment type="catalytic activity">
    <reaction evidence="8 9">
        <text>H2O2 + AH2 = A + 2 H2O</text>
        <dbReference type="Rhea" id="RHEA:30275"/>
        <dbReference type="ChEBI" id="CHEBI:13193"/>
        <dbReference type="ChEBI" id="CHEBI:15377"/>
        <dbReference type="ChEBI" id="CHEBI:16240"/>
        <dbReference type="ChEBI" id="CHEBI:17499"/>
        <dbReference type="EC" id="1.11.1.21"/>
    </reaction>
</comment>
<dbReference type="PANTHER" id="PTHR30555:SF6">
    <property type="entry name" value="CATALASE-PEROXIDASE"/>
    <property type="match status" value="1"/>
</dbReference>
<comment type="catalytic activity">
    <reaction evidence="7 8 9">
        <text>2 H2O2 = O2 + 2 H2O</text>
        <dbReference type="Rhea" id="RHEA:20309"/>
        <dbReference type="ChEBI" id="CHEBI:15377"/>
        <dbReference type="ChEBI" id="CHEBI:15379"/>
        <dbReference type="ChEBI" id="CHEBI:16240"/>
        <dbReference type="EC" id="1.11.1.21"/>
    </reaction>
</comment>
<evidence type="ECO:0000256" key="8">
    <source>
        <dbReference type="HAMAP-Rule" id="MF_01961"/>
    </source>
</evidence>
<dbReference type="InterPro" id="IPR019794">
    <property type="entry name" value="Peroxidases_AS"/>
</dbReference>
<dbReference type="PRINTS" id="PR00458">
    <property type="entry name" value="PEROXIDASE"/>
</dbReference>
<dbReference type="GO" id="GO:0046872">
    <property type="term" value="F:metal ion binding"/>
    <property type="evidence" value="ECO:0007669"/>
    <property type="project" value="UniProtKB-KW"/>
</dbReference>
<accession>A0A8J6Z7N6</accession>
<proteinExistence type="inferred from homology"/>
<dbReference type="PROSITE" id="PS50873">
    <property type="entry name" value="PEROXIDASE_4"/>
    <property type="match status" value="2"/>
</dbReference>
<dbReference type="SUPFAM" id="SSF48113">
    <property type="entry name" value="Heme-dependent peroxidases"/>
    <property type="match status" value="2"/>
</dbReference>
<gene>
    <name evidence="8 11" type="primary">katG</name>
    <name evidence="11" type="ORF">ICN82_07195</name>
</gene>
<organism evidence="11 12">
    <name type="scientific">Mangrovicoccus algicola</name>
    <dbReference type="NCBI Taxonomy" id="2771008"/>
    <lineage>
        <taxon>Bacteria</taxon>
        <taxon>Pseudomonadati</taxon>
        <taxon>Pseudomonadota</taxon>
        <taxon>Alphaproteobacteria</taxon>
        <taxon>Rhodobacterales</taxon>
        <taxon>Paracoccaceae</taxon>
        <taxon>Mangrovicoccus</taxon>
    </lineage>
</organism>
<comment type="caution">
    <text evidence="8">Lacks conserved residue(s) required for the propagation of feature annotation.</text>
</comment>
<comment type="caution">
    <text evidence="11">The sequence shown here is derived from an EMBL/GenBank/DDBJ whole genome shotgun (WGS) entry which is preliminary data.</text>
</comment>
<dbReference type="NCBIfam" id="TIGR00198">
    <property type="entry name" value="cat_per_HPI"/>
    <property type="match status" value="1"/>
</dbReference>
<protein>
    <recommendedName>
        <fullName evidence="8 9">Catalase-peroxidase</fullName>
        <shortName evidence="8">CP</shortName>
        <ecNumber evidence="8 9">1.11.1.21</ecNumber>
    </recommendedName>
    <alternativeName>
        <fullName evidence="8">Peroxidase/catalase</fullName>
    </alternativeName>
</protein>
<comment type="subunit">
    <text evidence="8">Homodimer or homotetramer.</text>
</comment>
<feature type="domain" description="Plant heme peroxidase family profile" evidence="10">
    <location>
        <begin position="505"/>
        <end position="715"/>
    </location>
</feature>
<dbReference type="HAMAP" id="MF_01961">
    <property type="entry name" value="Catal_peroxid"/>
    <property type="match status" value="1"/>
</dbReference>
<dbReference type="InterPro" id="IPR010255">
    <property type="entry name" value="Haem_peroxidase_sf"/>
</dbReference>
<dbReference type="NCBIfam" id="NF011635">
    <property type="entry name" value="PRK15061.1"/>
    <property type="match status" value="1"/>
</dbReference>
<evidence type="ECO:0000256" key="7">
    <source>
        <dbReference type="ARBA" id="ARBA00049145"/>
    </source>
</evidence>
<dbReference type="GO" id="GO:0005829">
    <property type="term" value="C:cytosol"/>
    <property type="evidence" value="ECO:0007669"/>
    <property type="project" value="TreeGrafter"/>
</dbReference>
<dbReference type="GO" id="GO:0020037">
    <property type="term" value="F:heme binding"/>
    <property type="evidence" value="ECO:0007669"/>
    <property type="project" value="InterPro"/>
</dbReference>
<dbReference type="RefSeq" id="WP_193181222.1">
    <property type="nucleotide sequence ID" value="NZ_JACVXA010000014.1"/>
</dbReference>
<evidence type="ECO:0000256" key="4">
    <source>
        <dbReference type="ARBA" id="ARBA00023002"/>
    </source>
</evidence>
<dbReference type="AlphaFoldDB" id="A0A8J6Z7N6"/>
<dbReference type="PANTHER" id="PTHR30555">
    <property type="entry name" value="HYDROPEROXIDASE I, BIFUNCTIONAL CATALASE-PEROXIDASE"/>
    <property type="match status" value="1"/>
</dbReference>
<evidence type="ECO:0000256" key="3">
    <source>
        <dbReference type="ARBA" id="ARBA00022723"/>
    </source>
</evidence>
<sequence length="725" mass="79034">MDGNDIKMTGKCPVMHGSNTASGTSVMDWWPNALNLDILHQHDTKTNPMGEAFDYREALKDLDVEALKADLRALITTSQDWWPADWGSYVGMFARVAWHAAGSYRLADGRGGGGTGNQRFAPLNSWPDNVNTDKGRRLLWPIKKKYGNKISWADLMILSGTIAYEVAGLKTFGFAFGREDIWHPEKDIYWGAEKEWLAPSDGRYDDVSKPETMENPLAAVQMGLIYVNPEGVNGKSDPLATAAQMRETFARMAMNDEETVALTAGGHTIGKCHGNGDPADLSPDPEAAGPEYQGIGWMNTKGRGIGRDTVVSGIEGAWTSNPTQWDMGYFDMLFGHEWELRKSPAGATQWMPVEIDEADMPADVEDPAIRTLPIMTDADMALRLDPTYNAICQKFIADPAYFSETFARAWFKLTHRDMGPKARYVGPDVPQEDLIWQDPIPAGPTGYDVAALKAAIAGSGLTMQDMVATAWDSARTYRGSDMRGGANGARIRLAPQKDWAANEPERLARVLSVLEPLAATHGASVADTIVLAGNLAVEQAAEAAGVPLELPFAPGRGDATDEMTDAPSFDALEPLADGFRNFLKTDYVVSPEEMMLDRAQLMGLTARDMVVLTGGLRMMGANHGGTAHGVFTDRPGALSQDFFVTLTDMAYSWVPVGDGLYEIRDRATGAAKFTATRADLVFGSNSILRGYAELYAQDDTGAKFVADFADAWTRVMMADRFDLKA</sequence>
<keyword evidence="1 8" id="KW-0575">Peroxidase</keyword>
<dbReference type="FunFam" id="1.10.520.10:FF:000002">
    <property type="entry name" value="Catalase-peroxidase"/>
    <property type="match status" value="1"/>
</dbReference>
<dbReference type="InterPro" id="IPR000763">
    <property type="entry name" value="Catalase_peroxidase"/>
</dbReference>
<comment type="similarity">
    <text evidence="8 9">Belongs to the peroxidase family. Peroxidase/catalase subfamily.</text>
</comment>
<dbReference type="GO" id="GO:0042744">
    <property type="term" value="P:hydrogen peroxide catabolic process"/>
    <property type="evidence" value="ECO:0007669"/>
    <property type="project" value="UniProtKB-KW"/>
</dbReference>
<keyword evidence="6 8" id="KW-0376">Hydrogen peroxide</keyword>
<keyword evidence="2 8" id="KW-0349">Heme</keyword>
<comment type="function">
    <text evidence="8">Bifunctional enzyme with both catalase and broad-spectrum peroxidase activity.</text>
</comment>
<feature type="domain" description="Plant heme peroxidase family profile" evidence="10">
    <location>
        <begin position="150"/>
        <end position="426"/>
    </location>
</feature>
<evidence type="ECO:0000256" key="9">
    <source>
        <dbReference type="RuleBase" id="RU003451"/>
    </source>
</evidence>